<sequence length="506" mass="55457">MDETGGSRRRRSPWRQVVAGVSVAALFVVTVSVAAFVYFWVTAPVNTAGQVEFTRALQIPELAESTVEADGTRRFALEMQTGTADLGRGPATQTWGVNGDYLGPTLRADRGEPVRVDVTNELGEVSTLHWHGMHVPAAMDGGPHQMVEPGETWSPHWTVDQPAATLWYHPHLHGSTAEHVYRGIAGMFYIDDPNGPVLPDRYGIDDIPVIVQDKKFDGDQLSLADQMLSSIGILGDEILVNGTPGPYLDVSTERVRLRVLNASNARAYDFGFDTGLTFTLIASDGGLLPEPVELDSLQLSPGERAEIVVEVPPGTSTVLRSTPPDLGADFWNSRFGGGVDTMDVLELRSAAALENNPEIPRRLTELDDLGEPTVTRSFKLSSNAINGRAMDMTRIDAAVEVDTTELWEVRNTDGQPHNFHVHDVQFRVLDTDDPALSGAKDTVYVRPGETVRLLMRFEDYTDPAVPYMFHCHVLRHEDQGMMGQFVVVGPGERPAVIDHDAHAGHR</sequence>
<evidence type="ECO:0000313" key="8">
    <source>
        <dbReference type="Proteomes" id="UP000183263"/>
    </source>
</evidence>
<evidence type="ECO:0000256" key="1">
    <source>
        <dbReference type="ARBA" id="ARBA00010609"/>
    </source>
</evidence>
<evidence type="ECO:0000259" key="6">
    <source>
        <dbReference type="Pfam" id="PF07732"/>
    </source>
</evidence>
<dbReference type="CDD" id="cd13867">
    <property type="entry name" value="CuRO_2_CueO_FtsP"/>
    <property type="match status" value="1"/>
</dbReference>
<evidence type="ECO:0000256" key="3">
    <source>
        <dbReference type="ARBA" id="ARBA00023002"/>
    </source>
</evidence>
<dbReference type="Gene3D" id="2.60.40.420">
    <property type="entry name" value="Cupredoxins - blue copper proteins"/>
    <property type="match status" value="3"/>
</dbReference>
<feature type="domain" description="Plastocyanin-like" evidence="6">
    <location>
        <begin position="79"/>
        <end position="194"/>
    </location>
</feature>
<gene>
    <name evidence="7" type="ORF">SAMN05444695_11398</name>
</gene>
<dbReference type="Pfam" id="PF07731">
    <property type="entry name" value="Cu-oxidase_2"/>
    <property type="match status" value="1"/>
</dbReference>
<dbReference type="Proteomes" id="UP000183263">
    <property type="component" value="Unassembled WGS sequence"/>
</dbReference>
<dbReference type="SUPFAM" id="SSF49503">
    <property type="entry name" value="Cupredoxins"/>
    <property type="match status" value="3"/>
</dbReference>
<evidence type="ECO:0000313" key="7">
    <source>
        <dbReference type="EMBL" id="SDI94352.1"/>
    </source>
</evidence>
<dbReference type="Pfam" id="PF07732">
    <property type="entry name" value="Cu-oxidase_3"/>
    <property type="match status" value="1"/>
</dbReference>
<feature type="domain" description="Plastocyanin-like" evidence="4">
    <location>
        <begin position="236"/>
        <end position="311"/>
    </location>
</feature>
<keyword evidence="3" id="KW-0560">Oxidoreductase</keyword>
<dbReference type="Pfam" id="PF00394">
    <property type="entry name" value="Cu-oxidase"/>
    <property type="match status" value="1"/>
</dbReference>
<dbReference type="GO" id="GO:0016491">
    <property type="term" value="F:oxidoreductase activity"/>
    <property type="evidence" value="ECO:0007669"/>
    <property type="project" value="UniProtKB-KW"/>
</dbReference>
<dbReference type="InterPro" id="IPR008972">
    <property type="entry name" value="Cupredoxin"/>
</dbReference>
<dbReference type="EMBL" id="FNDN01000013">
    <property type="protein sequence ID" value="SDI94352.1"/>
    <property type="molecule type" value="Genomic_DNA"/>
</dbReference>
<evidence type="ECO:0000256" key="2">
    <source>
        <dbReference type="ARBA" id="ARBA00022723"/>
    </source>
</evidence>
<keyword evidence="7" id="KW-0167">Capsid protein</keyword>
<proteinExistence type="inferred from homology"/>
<keyword evidence="8" id="KW-1185">Reference proteome</keyword>
<keyword evidence="7" id="KW-0131">Cell cycle</keyword>
<reference evidence="7 8" key="1">
    <citation type="submission" date="2016-10" db="EMBL/GenBank/DDBJ databases">
        <authorList>
            <person name="de Groot N.N."/>
        </authorList>
    </citation>
    <scope>NUCLEOTIDE SEQUENCE [LARGE SCALE GENOMIC DNA]</scope>
    <source>
        <strain evidence="7 8">DSM 44892</strain>
    </source>
</reference>
<dbReference type="GO" id="GO:0005507">
    <property type="term" value="F:copper ion binding"/>
    <property type="evidence" value="ECO:0007669"/>
    <property type="project" value="InterPro"/>
</dbReference>
<dbReference type="InterPro" id="IPR011707">
    <property type="entry name" value="Cu-oxidase-like_N"/>
</dbReference>
<comment type="similarity">
    <text evidence="1">Belongs to the multicopper oxidase family.</text>
</comment>
<accession>A0A1G8PPM8</accession>
<dbReference type="InterPro" id="IPR011706">
    <property type="entry name" value="Cu-oxidase_C"/>
</dbReference>
<dbReference type="PROSITE" id="PS00080">
    <property type="entry name" value="MULTICOPPER_OXIDASE2"/>
    <property type="match status" value="1"/>
</dbReference>
<dbReference type="PANTHER" id="PTHR48267:SF1">
    <property type="entry name" value="BILIRUBIN OXIDASE"/>
    <property type="match status" value="1"/>
</dbReference>
<dbReference type="OrthoDB" id="345021at2"/>
<protein>
    <submittedName>
        <fullName evidence="7">Multicopper oxidase with three cupredoxin domains (Includes cell division protein FtsP and spore coat protein CotA)</fullName>
    </submittedName>
</protein>
<dbReference type="InterPro" id="IPR002355">
    <property type="entry name" value="Cu_oxidase_Cu_BS"/>
</dbReference>
<evidence type="ECO:0000259" key="4">
    <source>
        <dbReference type="Pfam" id="PF00394"/>
    </source>
</evidence>
<name>A0A1G8PPM8_9NOCA</name>
<dbReference type="CDD" id="cd04232">
    <property type="entry name" value="CuRO_1_CueO_FtsP"/>
    <property type="match status" value="1"/>
</dbReference>
<keyword evidence="7" id="KW-0132">Cell division</keyword>
<dbReference type="GO" id="GO:0051301">
    <property type="term" value="P:cell division"/>
    <property type="evidence" value="ECO:0007669"/>
    <property type="project" value="UniProtKB-KW"/>
</dbReference>
<organism evidence="7 8">
    <name type="scientific">Rhodococcus triatomae</name>
    <dbReference type="NCBI Taxonomy" id="300028"/>
    <lineage>
        <taxon>Bacteria</taxon>
        <taxon>Bacillati</taxon>
        <taxon>Actinomycetota</taxon>
        <taxon>Actinomycetes</taxon>
        <taxon>Mycobacteriales</taxon>
        <taxon>Nocardiaceae</taxon>
        <taxon>Rhodococcus</taxon>
    </lineage>
</organism>
<keyword evidence="7" id="KW-0946">Virion</keyword>
<feature type="domain" description="Plastocyanin-like" evidence="5">
    <location>
        <begin position="379"/>
        <end position="487"/>
    </location>
</feature>
<dbReference type="RefSeq" id="WP_072739464.1">
    <property type="nucleotide sequence ID" value="NZ_CP048813.1"/>
</dbReference>
<evidence type="ECO:0000259" key="5">
    <source>
        <dbReference type="Pfam" id="PF07731"/>
    </source>
</evidence>
<keyword evidence="2" id="KW-0479">Metal-binding</keyword>
<dbReference type="PANTHER" id="PTHR48267">
    <property type="entry name" value="CUPREDOXIN SUPERFAMILY PROTEIN"/>
    <property type="match status" value="1"/>
</dbReference>
<dbReference type="AlphaFoldDB" id="A0A1G8PPM8"/>
<dbReference type="InterPro" id="IPR001117">
    <property type="entry name" value="Cu-oxidase_2nd"/>
</dbReference>
<dbReference type="CDD" id="cd13890">
    <property type="entry name" value="CuRO_3_CueO_FtsP"/>
    <property type="match status" value="1"/>
</dbReference>
<dbReference type="InterPro" id="IPR045087">
    <property type="entry name" value="Cu-oxidase_fam"/>
</dbReference>